<dbReference type="AlphaFoldDB" id="A0A2T7A035"/>
<evidence type="ECO:0000313" key="3">
    <source>
        <dbReference type="Proteomes" id="UP000244722"/>
    </source>
</evidence>
<feature type="region of interest" description="Disordered" evidence="1">
    <location>
        <begin position="1"/>
        <end position="22"/>
    </location>
</feature>
<feature type="compositionally biased region" description="Low complexity" evidence="1">
    <location>
        <begin position="218"/>
        <end position="228"/>
    </location>
</feature>
<feature type="region of interest" description="Disordered" evidence="1">
    <location>
        <begin position="517"/>
        <end position="542"/>
    </location>
</feature>
<feature type="compositionally biased region" description="Basic and acidic residues" evidence="1">
    <location>
        <begin position="230"/>
        <end position="240"/>
    </location>
</feature>
<reference evidence="2 3" key="1">
    <citation type="submission" date="2017-04" db="EMBL/GenBank/DDBJ databases">
        <title>Draft genome sequence of Tuber borchii Vittad., a whitish edible truffle.</title>
        <authorList>
            <consortium name="DOE Joint Genome Institute"/>
            <person name="Murat C."/>
            <person name="Kuo A."/>
            <person name="Barry K.W."/>
            <person name="Clum A."/>
            <person name="Dockter R.B."/>
            <person name="Fauchery L."/>
            <person name="Iotti M."/>
            <person name="Kohler A."/>
            <person name="Labutti K."/>
            <person name="Lindquist E.A."/>
            <person name="Lipzen A."/>
            <person name="Ohm R.A."/>
            <person name="Wang M."/>
            <person name="Grigoriev I.V."/>
            <person name="Zambonelli A."/>
            <person name="Martin F.M."/>
        </authorList>
    </citation>
    <scope>NUCLEOTIDE SEQUENCE [LARGE SCALE GENOMIC DNA]</scope>
    <source>
        <strain evidence="2 3">Tbo3840</strain>
    </source>
</reference>
<proteinExistence type="predicted"/>
<dbReference type="EMBL" id="NESQ01000051">
    <property type="protein sequence ID" value="PUU81071.1"/>
    <property type="molecule type" value="Genomic_DNA"/>
</dbReference>
<accession>A0A2T7A035</accession>
<protein>
    <submittedName>
        <fullName evidence="2">Uncharacterized protein</fullName>
    </submittedName>
</protein>
<evidence type="ECO:0000256" key="1">
    <source>
        <dbReference type="SAM" id="MobiDB-lite"/>
    </source>
</evidence>
<evidence type="ECO:0000313" key="2">
    <source>
        <dbReference type="EMBL" id="PUU81071.1"/>
    </source>
</evidence>
<dbReference type="STRING" id="42251.A0A2T7A035"/>
<dbReference type="Proteomes" id="UP000244722">
    <property type="component" value="Unassembled WGS sequence"/>
</dbReference>
<feature type="compositionally biased region" description="Acidic residues" evidence="1">
    <location>
        <begin position="241"/>
        <end position="252"/>
    </location>
</feature>
<feature type="region of interest" description="Disordered" evidence="1">
    <location>
        <begin position="147"/>
        <end position="166"/>
    </location>
</feature>
<organism evidence="2 3">
    <name type="scientific">Tuber borchii</name>
    <name type="common">White truffle</name>
    <dbReference type="NCBI Taxonomy" id="42251"/>
    <lineage>
        <taxon>Eukaryota</taxon>
        <taxon>Fungi</taxon>
        <taxon>Dikarya</taxon>
        <taxon>Ascomycota</taxon>
        <taxon>Pezizomycotina</taxon>
        <taxon>Pezizomycetes</taxon>
        <taxon>Pezizales</taxon>
        <taxon>Tuberaceae</taxon>
        <taxon>Tuber</taxon>
    </lineage>
</organism>
<sequence length="610" mass="67325">MLSARPNYHHSPGSAPSKKSQQQIARIMFEKNFISASTGSLADIGLNFFSARRVMKYILRPLKLLSKTAIELNEISSISTHRATDIDEISTGTSNSDIGDISATMKMISMTTRWRLMEEMEDEGHSDISDEEHEEGEGMAVEIVVEAERGSEDDDGDDDDEGSDDMDDEVEISAEMSQDQVHYGSGHEEDMQSGGSEGEEDQRGEKVPDNDIEAIVDPPGGSPEAPESGYEDRNDGFIHDDSEEDDEDDDDDIDEEEAIIQEDYEDDENAFSAVPWGWADETGEAPMMARAHPSGHGGWYPLGPLSNAAPPHHYMGGTAPRIPENATARPTHNHSQEFITDWVQAIDGMHATDGLSLINTLLSLMTRPGQHFTVLANGASIHFQAALPHLVTITTITAPHSRLESYVLCSRQLDPQINWAMIRREYLRILNHVQRHHREDLRTAANNSVPTLNTGRWTEESRLLFDSSATDRTQRLANAILVLLVPPAIEGERITKRSKKRGGKRLKNELAAETAELAAAAPRESDAPDGENSPKGEPMEGIKATQGEAPRVEAGPSHPPAPRATLMICGCEMDITGMDSNPGLLEVLHEELREEVLTQHIWQRREESAI</sequence>
<keyword evidence="3" id="KW-1185">Reference proteome</keyword>
<feature type="region of interest" description="Disordered" evidence="1">
    <location>
        <begin position="177"/>
        <end position="252"/>
    </location>
</feature>
<dbReference type="OrthoDB" id="8068875at2759"/>
<comment type="caution">
    <text evidence="2">The sequence shown here is derived from an EMBL/GenBank/DDBJ whole genome shotgun (WGS) entry which is preliminary data.</text>
</comment>
<gene>
    <name evidence="2" type="ORF">B9Z19DRAFT_1122575</name>
</gene>
<name>A0A2T7A035_TUBBO</name>
<feature type="compositionally biased region" description="Acidic residues" evidence="1">
    <location>
        <begin position="151"/>
        <end position="166"/>
    </location>
</feature>